<reference evidence="3" key="1">
    <citation type="journal article" date="2019" name="Int. J. Syst. Evol. Microbiol.">
        <title>The Global Catalogue of Microorganisms (GCM) 10K type strain sequencing project: providing services to taxonomists for standard genome sequencing and annotation.</title>
        <authorList>
            <consortium name="The Broad Institute Genomics Platform"/>
            <consortium name="The Broad Institute Genome Sequencing Center for Infectious Disease"/>
            <person name="Wu L."/>
            <person name="Ma J."/>
        </authorList>
    </citation>
    <scope>NUCLEOTIDE SEQUENCE [LARGE SCALE GENOMIC DNA]</scope>
    <source>
        <strain evidence="3">JCM 17986</strain>
    </source>
</reference>
<gene>
    <name evidence="2" type="ORF">GCM10023205_57600</name>
</gene>
<feature type="compositionally biased region" description="Basic and acidic residues" evidence="1">
    <location>
        <begin position="34"/>
        <end position="52"/>
    </location>
</feature>
<feature type="compositionally biased region" description="Basic and acidic residues" evidence="1">
    <location>
        <begin position="82"/>
        <end position="93"/>
    </location>
</feature>
<feature type="region of interest" description="Disordered" evidence="1">
    <location>
        <begin position="34"/>
        <end position="93"/>
    </location>
</feature>
<name>A0ABP9HXP4_9ACTN</name>
<evidence type="ECO:0000256" key="1">
    <source>
        <dbReference type="SAM" id="MobiDB-lite"/>
    </source>
</evidence>
<proteinExistence type="predicted"/>
<evidence type="ECO:0000313" key="2">
    <source>
        <dbReference type="EMBL" id="GAA4980954.1"/>
    </source>
</evidence>
<keyword evidence="3" id="KW-1185">Reference proteome</keyword>
<feature type="compositionally biased region" description="Pro residues" evidence="1">
    <location>
        <begin position="66"/>
        <end position="81"/>
    </location>
</feature>
<dbReference type="EMBL" id="BAABHS010000023">
    <property type="protein sequence ID" value="GAA4980954.1"/>
    <property type="molecule type" value="Genomic_DNA"/>
</dbReference>
<accession>A0ABP9HXP4</accession>
<organism evidence="2 3">
    <name type="scientific">Yinghuangia aomiensis</name>
    <dbReference type="NCBI Taxonomy" id="676205"/>
    <lineage>
        <taxon>Bacteria</taxon>
        <taxon>Bacillati</taxon>
        <taxon>Actinomycetota</taxon>
        <taxon>Actinomycetes</taxon>
        <taxon>Kitasatosporales</taxon>
        <taxon>Streptomycetaceae</taxon>
        <taxon>Yinghuangia</taxon>
    </lineage>
</organism>
<protein>
    <submittedName>
        <fullName evidence="2">Uncharacterized protein</fullName>
    </submittedName>
</protein>
<dbReference type="Proteomes" id="UP001500466">
    <property type="component" value="Unassembled WGS sequence"/>
</dbReference>
<evidence type="ECO:0000313" key="3">
    <source>
        <dbReference type="Proteomes" id="UP001500466"/>
    </source>
</evidence>
<comment type="caution">
    <text evidence="2">The sequence shown here is derived from an EMBL/GenBank/DDBJ whole genome shotgun (WGS) entry which is preliminary data.</text>
</comment>
<sequence length="705" mass="75877">MCLSAFPARGACRFCAWEAGGDLDTARRGYDLKTELRARPVREEPDPARDGRTLPPPETTDLADLPPFPRFPDLPDLPPPRDGGDGRAGPERDAWRDIRAEDARARALAPGGADQVLVALAAGEFDRVWFVELSRHGAAAVRVDRDPAGAVRIPDAAEPRSPWPELLNHPDWLPAAEDTGDYVLAGGVGTVEGTGWHGRPAPVDPLFGRALGAWTGRWAGRWRQERTTPGEGSAWILVSRDPHWRICVQAARHLSAEYPPSATLVPDGTVPLDRLVDDLVGGIPTRHTYALVAVEADTAHRTTRVITRELFPRGTLALPGSTPSTSVALAFPASGTGNGADAPTERLLHVVDPYGGPDGDWPVLMAGAYPAPGGAHEITVRLVDARRIEVGIDHDGATRALTAVLPGAPPGTLPGHGIGNGTGDGKGNGHGNVDGRGPTGTALFGAGTRRVLGGGLDADIVCAVELADEDPERVRRRLDFAAELAERLTRLDDGAGRFRLALAGYTDHDPRRRVRRPDVFGLGTHVPPLRTVPFADPADHLDALAAWEPAAVLHHYAAPLEEVVHHLDTHRTDPAWRWRAATRILVTVGSRPPHPRSRGADLVMPCPERLDWRTHLAALRSRDGLRCVLVDDRHTEPDRRNRSSWVWEFGSFREEFGADGHFGPDDPQVWAALLTGPVPASAPVLPLLVDTASRTLPFRGGGSPR</sequence>